<evidence type="ECO:0000313" key="3">
    <source>
        <dbReference type="EMBL" id="PLB52043.1"/>
    </source>
</evidence>
<dbReference type="RefSeq" id="XP_024707345.1">
    <property type="nucleotide sequence ID" value="XM_024843756.1"/>
</dbReference>
<dbReference type="Proteomes" id="UP000234275">
    <property type="component" value="Unassembled WGS sequence"/>
</dbReference>
<dbReference type="PANTHER" id="PTHR10696">
    <property type="entry name" value="GAMMA-BUTYROBETAINE HYDROXYLASE-RELATED"/>
    <property type="match status" value="1"/>
</dbReference>
<dbReference type="STRING" id="1392250.A0A2I2GGN1"/>
<dbReference type="OrthoDB" id="408743at2759"/>
<dbReference type="PANTHER" id="PTHR10696:SF21">
    <property type="entry name" value="TAUD_TFDA-LIKE DOMAIN-CONTAINING PROTEIN"/>
    <property type="match status" value="1"/>
</dbReference>
<dbReference type="AlphaFoldDB" id="A0A2I2GGN1"/>
<feature type="domain" description="TauD/TfdA-like" evidence="2">
    <location>
        <begin position="49"/>
        <end position="348"/>
    </location>
</feature>
<organism evidence="3 4">
    <name type="scientific">Aspergillus steynii IBT 23096</name>
    <dbReference type="NCBI Taxonomy" id="1392250"/>
    <lineage>
        <taxon>Eukaryota</taxon>
        <taxon>Fungi</taxon>
        <taxon>Dikarya</taxon>
        <taxon>Ascomycota</taxon>
        <taxon>Pezizomycotina</taxon>
        <taxon>Eurotiomycetes</taxon>
        <taxon>Eurotiomycetidae</taxon>
        <taxon>Eurotiales</taxon>
        <taxon>Aspergillaceae</taxon>
        <taxon>Aspergillus</taxon>
        <taxon>Aspergillus subgen. Circumdati</taxon>
    </lineage>
</organism>
<proteinExistence type="predicted"/>
<dbReference type="InterPro" id="IPR042098">
    <property type="entry name" value="TauD-like_sf"/>
</dbReference>
<dbReference type="VEuPathDB" id="FungiDB:P170DRAFT_349724"/>
<evidence type="ECO:0000259" key="2">
    <source>
        <dbReference type="Pfam" id="PF02668"/>
    </source>
</evidence>
<evidence type="ECO:0000313" key="4">
    <source>
        <dbReference type="Proteomes" id="UP000234275"/>
    </source>
</evidence>
<dbReference type="EMBL" id="MSFO01000002">
    <property type="protein sequence ID" value="PLB52043.1"/>
    <property type="molecule type" value="Genomic_DNA"/>
</dbReference>
<gene>
    <name evidence="3" type="ORF">P170DRAFT_349724</name>
</gene>
<dbReference type="GO" id="GO:0051213">
    <property type="term" value="F:dioxygenase activity"/>
    <property type="evidence" value="ECO:0007669"/>
    <property type="project" value="UniProtKB-KW"/>
</dbReference>
<dbReference type="Pfam" id="PF02668">
    <property type="entry name" value="TauD"/>
    <property type="match status" value="1"/>
</dbReference>
<dbReference type="InterPro" id="IPR050411">
    <property type="entry name" value="AlphaKG_dependent_hydroxylases"/>
</dbReference>
<sequence length="358" mass="40316">MTPFFEPFDLPNSRTVHGHSFPLGLKVAPSSQAASLAETTTKIKQLAADGVIRDLLTKHGAILFRSLPIKNSTDFSEFTEAFNFKNPHQEVGLSGKRSVVEKNVKTASEVAPDKKFYYHNEYARSAHHPEIIFFYAQIVPEKGGQTPLLSSLELYDRVKTEIPEFYDELVAKGIIGQQHYPSPDDPDWREIGWNWKDSYGFTIQETDSLATQRQKVEDVLHKYLGATASWQPDGSLHVLQHLPAIRRVESTGKGTFFNGLAGTYGNAKDNGALEPPHRNSNGVGFKLPTLFGDGSPIPHVYHERLIELQDRIGFLVPWEEGDVALVNNFTVAHGRTPWEGKRRLLVSLWDDVKDYKDY</sequence>
<evidence type="ECO:0000256" key="1">
    <source>
        <dbReference type="ARBA" id="ARBA00023002"/>
    </source>
</evidence>
<dbReference type="GeneID" id="36551456"/>
<accession>A0A2I2GGN1</accession>
<dbReference type="SUPFAM" id="SSF51197">
    <property type="entry name" value="Clavaminate synthase-like"/>
    <property type="match status" value="1"/>
</dbReference>
<keyword evidence="4" id="KW-1185">Reference proteome</keyword>
<protein>
    <submittedName>
        <fullName evidence="3">Taud/tfda taurine catabolism dioxygenase</fullName>
    </submittedName>
</protein>
<comment type="caution">
    <text evidence="3">The sequence shown here is derived from an EMBL/GenBank/DDBJ whole genome shotgun (WGS) entry which is preliminary data.</text>
</comment>
<reference evidence="3 4" key="1">
    <citation type="submission" date="2016-12" db="EMBL/GenBank/DDBJ databases">
        <title>The genomes of Aspergillus section Nigri reveals drivers in fungal speciation.</title>
        <authorList>
            <consortium name="DOE Joint Genome Institute"/>
            <person name="Vesth T.C."/>
            <person name="Nybo J."/>
            <person name="Theobald S."/>
            <person name="Brandl J."/>
            <person name="Frisvad J.C."/>
            <person name="Nielsen K.F."/>
            <person name="Lyhne E.K."/>
            <person name="Kogle M.E."/>
            <person name="Kuo A."/>
            <person name="Riley R."/>
            <person name="Clum A."/>
            <person name="Nolan M."/>
            <person name="Lipzen A."/>
            <person name="Salamov A."/>
            <person name="Henrissat B."/>
            <person name="Wiebenga A."/>
            <person name="De Vries R.P."/>
            <person name="Grigoriev I.V."/>
            <person name="Mortensen U.H."/>
            <person name="Andersen M.R."/>
            <person name="Baker S.E."/>
        </authorList>
    </citation>
    <scope>NUCLEOTIDE SEQUENCE [LARGE SCALE GENOMIC DNA]</scope>
    <source>
        <strain evidence="3 4">IBT 23096</strain>
    </source>
</reference>
<name>A0A2I2GGN1_9EURO</name>
<dbReference type="Gene3D" id="3.60.130.10">
    <property type="entry name" value="Clavaminate synthase-like"/>
    <property type="match status" value="1"/>
</dbReference>
<keyword evidence="1" id="KW-0560">Oxidoreductase</keyword>
<keyword evidence="3" id="KW-0223">Dioxygenase</keyword>
<dbReference type="InterPro" id="IPR003819">
    <property type="entry name" value="TauD/TfdA-like"/>
</dbReference>